<organism evidence="4 6">
    <name type="scientific">Ralstonia pickettii</name>
    <name type="common">Burkholderia pickettii</name>
    <dbReference type="NCBI Taxonomy" id="329"/>
    <lineage>
        <taxon>Bacteria</taxon>
        <taxon>Pseudomonadati</taxon>
        <taxon>Pseudomonadota</taxon>
        <taxon>Betaproteobacteria</taxon>
        <taxon>Burkholderiales</taxon>
        <taxon>Burkholderiaceae</taxon>
        <taxon>Ralstonia</taxon>
    </lineage>
</organism>
<dbReference type="GeneID" id="61391070"/>
<dbReference type="EMBL" id="CATWFT010000009">
    <property type="protein sequence ID" value="CAJ0726446.1"/>
    <property type="molecule type" value="Genomic_DNA"/>
</dbReference>
<name>A0A1C0XD20_RALPI</name>
<dbReference type="RefSeq" id="WP_004635201.1">
    <property type="nucleotide sequence ID" value="NZ_CABKQE010000004.1"/>
</dbReference>
<feature type="compositionally biased region" description="Low complexity" evidence="1">
    <location>
        <begin position="50"/>
        <end position="64"/>
    </location>
</feature>
<keyword evidence="2" id="KW-0732">Signal</keyword>
<feature type="compositionally biased region" description="Basic and acidic residues" evidence="1">
    <location>
        <begin position="65"/>
        <end position="81"/>
    </location>
</feature>
<feature type="chain" id="PRO_5014537414" evidence="2">
    <location>
        <begin position="25"/>
        <end position="81"/>
    </location>
</feature>
<reference evidence="4" key="1">
    <citation type="submission" date="2018-06" db="EMBL/GenBank/DDBJ databases">
        <authorList>
            <person name="O'Rourke A."/>
        </authorList>
    </citation>
    <scope>NUCLEOTIDE SEQUENCE</scope>
    <source>
        <strain evidence="4">132550021-3</strain>
    </source>
</reference>
<feature type="signal peptide" evidence="2">
    <location>
        <begin position="1"/>
        <end position="24"/>
    </location>
</feature>
<evidence type="ECO:0000313" key="3">
    <source>
        <dbReference type="EMBL" id="CAJ0726446.1"/>
    </source>
</evidence>
<dbReference type="Proteomes" id="UP001189303">
    <property type="component" value="Unassembled WGS sequence"/>
</dbReference>
<dbReference type="EMBL" id="QGBI01000019">
    <property type="protein sequence ID" value="MBX3891946.1"/>
    <property type="molecule type" value="Genomic_DNA"/>
</dbReference>
<keyword evidence="5" id="KW-1185">Reference proteome</keyword>
<evidence type="ECO:0000313" key="4">
    <source>
        <dbReference type="EMBL" id="MBX3891946.1"/>
    </source>
</evidence>
<dbReference type="OMA" id="FWRTIMN"/>
<accession>A0A1C0XD20</accession>
<evidence type="ECO:0000313" key="6">
    <source>
        <dbReference type="Proteomes" id="UP001199322"/>
    </source>
</evidence>
<proteinExistence type="predicted"/>
<evidence type="ECO:0000256" key="2">
    <source>
        <dbReference type="SAM" id="SignalP"/>
    </source>
</evidence>
<protein>
    <submittedName>
        <fullName evidence="4">Uncharacterized protein</fullName>
    </submittedName>
</protein>
<feature type="region of interest" description="Disordered" evidence="1">
    <location>
        <begin position="30"/>
        <end position="81"/>
    </location>
</feature>
<comment type="caution">
    <text evidence="4">The sequence shown here is derived from an EMBL/GenBank/DDBJ whole genome shotgun (WGS) entry which is preliminary data.</text>
</comment>
<dbReference type="Proteomes" id="UP001199322">
    <property type="component" value="Unassembled WGS sequence"/>
</dbReference>
<sequence length="81" mass="8300">MNRKTILSALLLATAASMSAGVFATDNDMPMASEASGAHKMKPHSHVAEKAGASAASAPAAAPAEDTKGRDKSKHFHPDTK</sequence>
<reference evidence="3 5" key="2">
    <citation type="submission" date="2023-07" db="EMBL/GenBank/DDBJ databases">
        <authorList>
            <person name="Peeters C."/>
        </authorList>
    </citation>
    <scope>NUCLEOTIDE SEQUENCE [LARGE SCALE GENOMIC DNA]</scope>
    <source>
        <strain evidence="3 5">R-38712</strain>
    </source>
</reference>
<evidence type="ECO:0000256" key="1">
    <source>
        <dbReference type="SAM" id="MobiDB-lite"/>
    </source>
</evidence>
<dbReference type="AlphaFoldDB" id="A0A1C0XD20"/>
<gene>
    <name evidence="4" type="ORF">DEE74_18950</name>
    <name evidence="3" type="ORF">R38712_03051</name>
</gene>
<evidence type="ECO:0000313" key="5">
    <source>
        <dbReference type="Proteomes" id="UP001189303"/>
    </source>
</evidence>